<dbReference type="AlphaFoldDB" id="A0AAV7QUJ2"/>
<feature type="compositionally biased region" description="Polar residues" evidence="1">
    <location>
        <begin position="23"/>
        <end position="33"/>
    </location>
</feature>
<evidence type="ECO:0000313" key="3">
    <source>
        <dbReference type="Proteomes" id="UP001066276"/>
    </source>
</evidence>
<protein>
    <submittedName>
        <fullName evidence="2">Uncharacterized protein</fullName>
    </submittedName>
</protein>
<comment type="caution">
    <text evidence="2">The sequence shown here is derived from an EMBL/GenBank/DDBJ whole genome shotgun (WGS) entry which is preliminary data.</text>
</comment>
<dbReference type="EMBL" id="JANPWB010000010">
    <property type="protein sequence ID" value="KAJ1142070.1"/>
    <property type="molecule type" value="Genomic_DNA"/>
</dbReference>
<evidence type="ECO:0000256" key="1">
    <source>
        <dbReference type="SAM" id="MobiDB-lite"/>
    </source>
</evidence>
<dbReference type="Proteomes" id="UP001066276">
    <property type="component" value="Chromosome 6"/>
</dbReference>
<proteinExistence type="predicted"/>
<evidence type="ECO:0000313" key="2">
    <source>
        <dbReference type="EMBL" id="KAJ1142070.1"/>
    </source>
</evidence>
<feature type="region of interest" description="Disordered" evidence="1">
    <location>
        <begin position="1"/>
        <end position="39"/>
    </location>
</feature>
<gene>
    <name evidence="2" type="ORF">NDU88_008398</name>
</gene>
<feature type="region of interest" description="Disordered" evidence="1">
    <location>
        <begin position="53"/>
        <end position="87"/>
    </location>
</feature>
<organism evidence="2 3">
    <name type="scientific">Pleurodeles waltl</name>
    <name type="common">Iberian ribbed newt</name>
    <dbReference type="NCBI Taxonomy" id="8319"/>
    <lineage>
        <taxon>Eukaryota</taxon>
        <taxon>Metazoa</taxon>
        <taxon>Chordata</taxon>
        <taxon>Craniata</taxon>
        <taxon>Vertebrata</taxon>
        <taxon>Euteleostomi</taxon>
        <taxon>Amphibia</taxon>
        <taxon>Batrachia</taxon>
        <taxon>Caudata</taxon>
        <taxon>Salamandroidea</taxon>
        <taxon>Salamandridae</taxon>
        <taxon>Pleurodelinae</taxon>
        <taxon>Pleurodeles</taxon>
    </lineage>
</organism>
<name>A0AAV7QUJ2_PLEWA</name>
<sequence>MEWGPIPCWPEGGRSVRSAARPLNQSSHGSDNPASRGPYAWRTAPYYREITAKPNQPSRDSAIPYVGGFMQGAQPPPECDPNPTTSAPVADRDRAVLLLLERCLIPTGLRGCGCKALGVPDLSVAGATVTAVVIFTLESGV</sequence>
<keyword evidence="3" id="KW-1185">Reference proteome</keyword>
<accession>A0AAV7QUJ2</accession>
<reference evidence="2" key="1">
    <citation type="journal article" date="2022" name="bioRxiv">
        <title>Sequencing and chromosome-scale assembly of the giantPleurodeles waltlgenome.</title>
        <authorList>
            <person name="Brown T."/>
            <person name="Elewa A."/>
            <person name="Iarovenko S."/>
            <person name="Subramanian E."/>
            <person name="Araus A.J."/>
            <person name="Petzold A."/>
            <person name="Susuki M."/>
            <person name="Suzuki K.-i.T."/>
            <person name="Hayashi T."/>
            <person name="Toyoda A."/>
            <person name="Oliveira C."/>
            <person name="Osipova E."/>
            <person name="Leigh N.D."/>
            <person name="Simon A."/>
            <person name="Yun M.H."/>
        </authorList>
    </citation>
    <scope>NUCLEOTIDE SEQUENCE</scope>
    <source>
        <strain evidence="2">20211129_DDA</strain>
        <tissue evidence="2">Liver</tissue>
    </source>
</reference>